<protein>
    <submittedName>
        <fullName evidence="1">LRRNT 2 domain-containing protein</fullName>
    </submittedName>
</protein>
<dbReference type="Proteomes" id="UP000829398">
    <property type="component" value="Chromosome 2"/>
</dbReference>
<name>A0ACB8N1P5_CITSI</name>
<organism evidence="1 2">
    <name type="scientific">Citrus sinensis</name>
    <name type="common">Sweet orange</name>
    <name type="synonym">Citrus aurantium var. sinensis</name>
    <dbReference type="NCBI Taxonomy" id="2711"/>
    <lineage>
        <taxon>Eukaryota</taxon>
        <taxon>Viridiplantae</taxon>
        <taxon>Streptophyta</taxon>
        <taxon>Embryophyta</taxon>
        <taxon>Tracheophyta</taxon>
        <taxon>Spermatophyta</taxon>
        <taxon>Magnoliopsida</taxon>
        <taxon>eudicotyledons</taxon>
        <taxon>Gunneridae</taxon>
        <taxon>Pentapetalae</taxon>
        <taxon>rosids</taxon>
        <taxon>malvids</taxon>
        <taxon>Sapindales</taxon>
        <taxon>Rutaceae</taxon>
        <taxon>Aurantioideae</taxon>
        <taxon>Citrus</taxon>
    </lineage>
</organism>
<proteinExistence type="predicted"/>
<gene>
    <name evidence="1" type="ORF">KPL71_003956</name>
</gene>
<evidence type="ECO:0000313" key="2">
    <source>
        <dbReference type="Proteomes" id="UP000829398"/>
    </source>
</evidence>
<dbReference type="EMBL" id="CM039171">
    <property type="protein sequence ID" value="KAH9792001.1"/>
    <property type="molecule type" value="Genomic_DNA"/>
</dbReference>
<comment type="caution">
    <text evidence="1">The sequence shown here is derived from an EMBL/GenBank/DDBJ whole genome shotgun (WGS) entry which is preliminary data.</text>
</comment>
<reference evidence="2" key="1">
    <citation type="journal article" date="2023" name="Hortic. Res.">
        <title>A chromosome-level phased genome enabling allele-level studies in sweet orange: a case study on citrus Huanglongbing tolerance.</title>
        <authorList>
            <person name="Wu B."/>
            <person name="Yu Q."/>
            <person name="Deng Z."/>
            <person name="Duan Y."/>
            <person name="Luo F."/>
            <person name="Gmitter F. Jr."/>
        </authorList>
    </citation>
    <scope>NUCLEOTIDE SEQUENCE [LARGE SCALE GENOMIC DNA]</scope>
    <source>
        <strain evidence="2">cv. Valencia</strain>
    </source>
</reference>
<keyword evidence="2" id="KW-1185">Reference proteome</keyword>
<accession>A0ACB8N1P5</accession>
<sequence length="470" mass="52819">MMIFADYEYCSINYHSMNRSKRHLLKSSFMKITICAQISAFLTYSTLVQAAKRLGGKHFSSSNKALETLQVSSHLGWVKIVVAGAESAAITELPSLLQLKDLEYLDLSMNNFTGFQVPEFIGSLKELRYLNLSGSFFSGTIPQTLGNLSNLLYLDLNNFLDQSNQIDLEWLSGLSSLVYFNLGGADLSKAGAYWLEVFNKLHYLIELHLPNFNLSSLLLSFPSLNFASLQVLDLSNNGFNSTIPHWLFNIASLLSLDLSSNDLRGFIKLRSCQLGPKFSTWLRNQTELRTLVLNKARISDTISDWFWQLSLTLDELDVAYNELRGRVPNSLGFNFPAKVDLSFNNFEGRLLLWSFNVTKLYLRDNSFSGLIPNDIGQNLPFLTDLAIQYSPPGFVMYQLTASTACAMSGLVHIIANIKLPTVDAYGTRDTSFFSNSLPGHILEDNLKLTGSGVEIDLQSCMLKRRKIFFK</sequence>
<evidence type="ECO:0000313" key="1">
    <source>
        <dbReference type="EMBL" id="KAH9792001.1"/>
    </source>
</evidence>